<evidence type="ECO:0000313" key="3">
    <source>
        <dbReference type="Proteomes" id="UP001328107"/>
    </source>
</evidence>
<evidence type="ECO:0000259" key="1">
    <source>
        <dbReference type="PROSITE" id="PS00028"/>
    </source>
</evidence>
<comment type="caution">
    <text evidence="2">The sequence shown here is derived from an EMBL/GenBank/DDBJ whole genome shotgun (WGS) entry which is preliminary data.</text>
</comment>
<dbReference type="AlphaFoldDB" id="A0AAN4Z101"/>
<protein>
    <recommendedName>
        <fullName evidence="1">C2H2-type domain-containing protein</fullName>
    </recommendedName>
</protein>
<dbReference type="InterPro" id="IPR013087">
    <property type="entry name" value="Znf_C2H2_type"/>
</dbReference>
<dbReference type="PROSITE" id="PS00028">
    <property type="entry name" value="ZINC_FINGER_C2H2_1"/>
    <property type="match status" value="2"/>
</dbReference>
<accession>A0AAN4Z101</accession>
<dbReference type="SMART" id="SM00355">
    <property type="entry name" value="ZnF_C2H2"/>
    <property type="match status" value="4"/>
</dbReference>
<sequence length="251" mass="28964">MQEILEQQDTSRMGSAEPLQSMHRCASCDMPFKTKIGCRTHILKVHAIVTCPKCNLQCEGNDSMKLHYEDFHVFRKRESRMLEPTPIDFGRSYHDDMNEELFDEPRPYDIRSRVDNIRLPMKIKKESLEIAKESELKTAQLDNQIFCPSTGDYRPIENDVARITAAPVAVSSRRTAVFKSTNVFRCSTCYLSCETELSLETHMQRAHIIPTCPKYTFQCEGSDALKKHYKNLHVISIDEQNNEQPGPSRRC</sequence>
<keyword evidence="3" id="KW-1185">Reference proteome</keyword>
<name>A0AAN4Z101_9BILA</name>
<reference evidence="3" key="1">
    <citation type="submission" date="2022-10" db="EMBL/GenBank/DDBJ databases">
        <title>Genome assembly of Pristionchus species.</title>
        <authorList>
            <person name="Yoshida K."/>
            <person name="Sommer R.J."/>
        </authorList>
    </citation>
    <scope>NUCLEOTIDE SEQUENCE [LARGE SCALE GENOMIC DNA]</scope>
    <source>
        <strain evidence="3">RS5460</strain>
    </source>
</reference>
<gene>
    <name evidence="2" type="ORF">PMAYCL1PPCAC_01509</name>
</gene>
<organism evidence="2 3">
    <name type="scientific">Pristionchus mayeri</name>
    <dbReference type="NCBI Taxonomy" id="1317129"/>
    <lineage>
        <taxon>Eukaryota</taxon>
        <taxon>Metazoa</taxon>
        <taxon>Ecdysozoa</taxon>
        <taxon>Nematoda</taxon>
        <taxon>Chromadorea</taxon>
        <taxon>Rhabditida</taxon>
        <taxon>Rhabditina</taxon>
        <taxon>Diplogasteromorpha</taxon>
        <taxon>Diplogasteroidea</taxon>
        <taxon>Neodiplogasteridae</taxon>
        <taxon>Pristionchus</taxon>
    </lineage>
</organism>
<evidence type="ECO:0000313" key="2">
    <source>
        <dbReference type="EMBL" id="GMR31314.1"/>
    </source>
</evidence>
<dbReference type="Proteomes" id="UP001328107">
    <property type="component" value="Unassembled WGS sequence"/>
</dbReference>
<feature type="domain" description="C2H2-type" evidence="1">
    <location>
        <begin position="186"/>
        <end position="207"/>
    </location>
</feature>
<feature type="domain" description="C2H2-type" evidence="1">
    <location>
        <begin position="25"/>
        <end position="46"/>
    </location>
</feature>
<dbReference type="EMBL" id="BTRK01000001">
    <property type="protein sequence ID" value="GMR31314.1"/>
    <property type="molecule type" value="Genomic_DNA"/>
</dbReference>
<proteinExistence type="predicted"/>